<dbReference type="Proteomes" id="UP001642360">
    <property type="component" value="Unassembled WGS sequence"/>
</dbReference>
<name>A0ABC8RLA7_9AQUA</name>
<evidence type="ECO:0000256" key="1">
    <source>
        <dbReference type="SAM" id="MobiDB-lite"/>
    </source>
</evidence>
<evidence type="ECO:0000313" key="3">
    <source>
        <dbReference type="Proteomes" id="UP001642360"/>
    </source>
</evidence>
<keyword evidence="3" id="KW-1185">Reference proteome</keyword>
<gene>
    <name evidence="2" type="ORF">ILEXP_LOCUS13567</name>
</gene>
<proteinExistence type="predicted"/>
<protein>
    <submittedName>
        <fullName evidence="2">Uncharacterized protein</fullName>
    </submittedName>
</protein>
<organism evidence="2 3">
    <name type="scientific">Ilex paraguariensis</name>
    <name type="common">yerba mate</name>
    <dbReference type="NCBI Taxonomy" id="185542"/>
    <lineage>
        <taxon>Eukaryota</taxon>
        <taxon>Viridiplantae</taxon>
        <taxon>Streptophyta</taxon>
        <taxon>Embryophyta</taxon>
        <taxon>Tracheophyta</taxon>
        <taxon>Spermatophyta</taxon>
        <taxon>Magnoliopsida</taxon>
        <taxon>eudicotyledons</taxon>
        <taxon>Gunneridae</taxon>
        <taxon>Pentapetalae</taxon>
        <taxon>asterids</taxon>
        <taxon>campanulids</taxon>
        <taxon>Aquifoliales</taxon>
        <taxon>Aquifoliaceae</taxon>
        <taxon>Ilex</taxon>
    </lineage>
</organism>
<accession>A0ABC8RLA7</accession>
<evidence type="ECO:0000313" key="2">
    <source>
        <dbReference type="EMBL" id="CAK9145745.1"/>
    </source>
</evidence>
<reference evidence="2 3" key="1">
    <citation type="submission" date="2024-02" db="EMBL/GenBank/DDBJ databases">
        <authorList>
            <person name="Vignale AGUSTIN F."/>
            <person name="Sosa J E."/>
            <person name="Modenutti C."/>
        </authorList>
    </citation>
    <scope>NUCLEOTIDE SEQUENCE [LARGE SCALE GENOMIC DNA]</scope>
</reference>
<comment type="caution">
    <text evidence="2">The sequence shown here is derived from an EMBL/GenBank/DDBJ whole genome shotgun (WGS) entry which is preliminary data.</text>
</comment>
<dbReference type="EMBL" id="CAUOFW020001503">
    <property type="protein sequence ID" value="CAK9145745.1"/>
    <property type="molecule type" value="Genomic_DNA"/>
</dbReference>
<feature type="region of interest" description="Disordered" evidence="1">
    <location>
        <begin position="88"/>
        <end position="113"/>
    </location>
</feature>
<dbReference type="AlphaFoldDB" id="A0ABC8RLA7"/>
<sequence length="113" mass="12660">MAPKFVGNKFLREIKVTKDPTPLSPRHKALALLLLLPLDRALTFHLELSQSHICFYLLLLSSEGARSRELHLSNVCKEESPISKVPLLLFDSPPKDKGKGQLLETEADGEEDK</sequence>